<gene>
    <name evidence="5" type="ORF">EL17_08930</name>
</gene>
<dbReference type="PANTHER" id="PTHR11496">
    <property type="entry name" value="ALCOHOL DEHYDROGENASE"/>
    <property type="match status" value="1"/>
</dbReference>
<dbReference type="Proteomes" id="UP000027821">
    <property type="component" value="Unassembled WGS sequence"/>
</dbReference>
<evidence type="ECO:0000313" key="6">
    <source>
        <dbReference type="Proteomes" id="UP000027821"/>
    </source>
</evidence>
<keyword evidence="2" id="KW-0560">Oxidoreductase</keyword>
<dbReference type="Gene3D" id="1.20.1090.10">
    <property type="entry name" value="Dehydroquinate synthase-like - alpha domain"/>
    <property type="match status" value="1"/>
</dbReference>
<dbReference type="eggNOG" id="COG1454">
    <property type="taxonomic scope" value="Bacteria"/>
</dbReference>
<sequence>MKAITLYQPEKLVFGVHALQQFKTDYIDSDKIRVYILTISPLLDILDPIVEELKQSGKEVAVEIYEAGEPSFDMYFSYLDKVRDFGADSIVGIGGGSVLDLAKLLAAMKDNTQSLDEVIGLHNLLERKTHLTCLPSTSGTGSEVSPNAIFLDEKTLEKKGVISRYLVPNAAYVDPLLTLGLPAKITAETGVDALSHCIEAYTNKFSHPLIDSYALKGIELIGQNLLKAYQNGQDQEVRSAVALGSMYGGLCLGPINTAAVHALSYPLGGKYHVPHGLANAVLLPEVMDYNMEADIEKHAQIAIALGVKKYDSLEETAKMGVEKIKELVRECAIPNNLTELGVQREDVDELAGLAMKITRLLKNNPRDLVFEDAVNIYNKLF</sequence>
<dbReference type="OrthoDB" id="9801156at2"/>
<dbReference type="EMBL" id="JMIH01000016">
    <property type="protein sequence ID" value="KEO74246.1"/>
    <property type="molecule type" value="Genomic_DNA"/>
</dbReference>
<dbReference type="STRING" id="1048983.EL17_08930"/>
<dbReference type="Pfam" id="PF00465">
    <property type="entry name" value="Fe-ADH"/>
    <property type="match status" value="1"/>
</dbReference>
<dbReference type="InterPro" id="IPR001670">
    <property type="entry name" value="ADH_Fe/GldA"/>
</dbReference>
<protein>
    <submittedName>
        <fullName evidence="5">Alcohol dehydrogenase</fullName>
    </submittedName>
</protein>
<name>A0A074KW94_9BACT</name>
<dbReference type="GO" id="GO:0004022">
    <property type="term" value="F:alcohol dehydrogenase (NAD+) activity"/>
    <property type="evidence" value="ECO:0007669"/>
    <property type="project" value="TreeGrafter"/>
</dbReference>
<feature type="domain" description="Alcohol dehydrogenase iron-type/glycerol dehydrogenase GldA" evidence="3">
    <location>
        <begin position="9"/>
        <end position="175"/>
    </location>
</feature>
<dbReference type="RefSeq" id="WP_035073218.1">
    <property type="nucleotide sequence ID" value="NZ_JMIH01000016.1"/>
</dbReference>
<evidence type="ECO:0000259" key="3">
    <source>
        <dbReference type="Pfam" id="PF00465"/>
    </source>
</evidence>
<dbReference type="Pfam" id="PF25137">
    <property type="entry name" value="ADH_Fe_C"/>
    <property type="match status" value="1"/>
</dbReference>
<dbReference type="InterPro" id="IPR056798">
    <property type="entry name" value="ADH_Fe_C"/>
</dbReference>
<dbReference type="FunFam" id="1.20.1090.10:FF:000001">
    <property type="entry name" value="Aldehyde-alcohol dehydrogenase"/>
    <property type="match status" value="1"/>
</dbReference>
<dbReference type="SUPFAM" id="SSF56796">
    <property type="entry name" value="Dehydroquinate synthase-like"/>
    <property type="match status" value="1"/>
</dbReference>
<dbReference type="GO" id="GO:0046872">
    <property type="term" value="F:metal ion binding"/>
    <property type="evidence" value="ECO:0007669"/>
    <property type="project" value="InterPro"/>
</dbReference>
<evidence type="ECO:0000313" key="5">
    <source>
        <dbReference type="EMBL" id="KEO74246.1"/>
    </source>
</evidence>
<evidence type="ECO:0000256" key="1">
    <source>
        <dbReference type="ARBA" id="ARBA00007358"/>
    </source>
</evidence>
<comment type="similarity">
    <text evidence="1">Belongs to the iron-containing alcohol dehydrogenase family.</text>
</comment>
<accession>A0A074KW94</accession>
<dbReference type="CDD" id="cd08551">
    <property type="entry name" value="Fe-ADH"/>
    <property type="match status" value="1"/>
</dbReference>
<feature type="domain" description="Fe-containing alcohol dehydrogenase-like C-terminal" evidence="4">
    <location>
        <begin position="186"/>
        <end position="380"/>
    </location>
</feature>
<comment type="caution">
    <text evidence="5">The sequence shown here is derived from an EMBL/GenBank/DDBJ whole genome shotgun (WGS) entry which is preliminary data.</text>
</comment>
<evidence type="ECO:0000259" key="4">
    <source>
        <dbReference type="Pfam" id="PF25137"/>
    </source>
</evidence>
<dbReference type="PANTHER" id="PTHR11496:SF102">
    <property type="entry name" value="ALCOHOL DEHYDROGENASE 4"/>
    <property type="match status" value="1"/>
</dbReference>
<dbReference type="Gene3D" id="3.40.50.1970">
    <property type="match status" value="1"/>
</dbReference>
<proteinExistence type="inferred from homology"/>
<organism evidence="5 6">
    <name type="scientific">Anditalea andensis</name>
    <dbReference type="NCBI Taxonomy" id="1048983"/>
    <lineage>
        <taxon>Bacteria</taxon>
        <taxon>Pseudomonadati</taxon>
        <taxon>Bacteroidota</taxon>
        <taxon>Cytophagia</taxon>
        <taxon>Cytophagales</taxon>
        <taxon>Cytophagaceae</taxon>
        <taxon>Anditalea</taxon>
    </lineage>
</organism>
<dbReference type="AlphaFoldDB" id="A0A074KW94"/>
<dbReference type="InterPro" id="IPR039697">
    <property type="entry name" value="Alcohol_dehydrogenase_Fe"/>
</dbReference>
<reference evidence="5 6" key="1">
    <citation type="submission" date="2014-04" db="EMBL/GenBank/DDBJ databases">
        <title>Characterization and application of a salt tolerant electro-active bacterium.</title>
        <authorList>
            <person name="Yang L."/>
            <person name="Wei S."/>
            <person name="Tay Q.X.M."/>
        </authorList>
    </citation>
    <scope>NUCLEOTIDE SEQUENCE [LARGE SCALE GENOMIC DNA]</scope>
    <source>
        <strain evidence="5 6">LY1</strain>
    </source>
</reference>
<evidence type="ECO:0000256" key="2">
    <source>
        <dbReference type="ARBA" id="ARBA00023002"/>
    </source>
</evidence>
<keyword evidence="6" id="KW-1185">Reference proteome</keyword>